<evidence type="ECO:0008006" key="10">
    <source>
        <dbReference type="Google" id="ProtNLM"/>
    </source>
</evidence>
<evidence type="ECO:0000259" key="6">
    <source>
        <dbReference type="Pfam" id="PF07980"/>
    </source>
</evidence>
<keyword evidence="3" id="KW-0732">Signal</keyword>
<evidence type="ECO:0000259" key="7">
    <source>
        <dbReference type="Pfam" id="PF14322"/>
    </source>
</evidence>
<dbReference type="InterPro" id="IPR012944">
    <property type="entry name" value="SusD_RagB_dom"/>
</dbReference>
<evidence type="ECO:0000313" key="9">
    <source>
        <dbReference type="Proteomes" id="UP000245647"/>
    </source>
</evidence>
<feature type="domain" description="RagB/SusD" evidence="6">
    <location>
        <begin position="311"/>
        <end position="432"/>
    </location>
</feature>
<organism evidence="8 9">
    <name type="scientific">Pararcticibacter amylolyticus</name>
    <dbReference type="NCBI Taxonomy" id="2173175"/>
    <lineage>
        <taxon>Bacteria</taxon>
        <taxon>Pseudomonadati</taxon>
        <taxon>Bacteroidota</taxon>
        <taxon>Sphingobacteriia</taxon>
        <taxon>Sphingobacteriales</taxon>
        <taxon>Sphingobacteriaceae</taxon>
        <taxon>Pararcticibacter</taxon>
    </lineage>
</organism>
<accession>A0A2U2PCT3</accession>
<evidence type="ECO:0000256" key="2">
    <source>
        <dbReference type="ARBA" id="ARBA00006275"/>
    </source>
</evidence>
<dbReference type="CDD" id="cd08977">
    <property type="entry name" value="SusD"/>
    <property type="match status" value="1"/>
</dbReference>
<dbReference type="Gene3D" id="1.25.40.390">
    <property type="match status" value="1"/>
</dbReference>
<protein>
    <recommendedName>
        <fullName evidence="10">RagB/SusD family nutrient uptake outer membrane protein</fullName>
    </recommendedName>
</protein>
<keyword evidence="9" id="KW-1185">Reference proteome</keyword>
<evidence type="ECO:0000256" key="5">
    <source>
        <dbReference type="ARBA" id="ARBA00023237"/>
    </source>
</evidence>
<keyword evidence="4" id="KW-0472">Membrane</keyword>
<comment type="caution">
    <text evidence="8">The sequence shown here is derived from an EMBL/GenBank/DDBJ whole genome shotgun (WGS) entry which is preliminary data.</text>
</comment>
<dbReference type="RefSeq" id="WP_109417189.1">
    <property type="nucleotide sequence ID" value="NZ_QEAS01000016.1"/>
</dbReference>
<dbReference type="SUPFAM" id="SSF48452">
    <property type="entry name" value="TPR-like"/>
    <property type="match status" value="1"/>
</dbReference>
<dbReference type="GO" id="GO:0009279">
    <property type="term" value="C:cell outer membrane"/>
    <property type="evidence" value="ECO:0007669"/>
    <property type="project" value="UniProtKB-SubCell"/>
</dbReference>
<reference evidence="8 9" key="1">
    <citation type="submission" date="2018-04" db="EMBL/GenBank/DDBJ databases">
        <title>Pedobacter chongqingensis sp. nov., isolated from a rottenly hemp rope.</title>
        <authorList>
            <person name="Cai Y."/>
        </authorList>
    </citation>
    <scope>NUCLEOTIDE SEQUENCE [LARGE SCALE GENOMIC DNA]</scope>
    <source>
        <strain evidence="8 9">FJ4-8</strain>
    </source>
</reference>
<dbReference type="EMBL" id="QEAS01000016">
    <property type="protein sequence ID" value="PWG79173.1"/>
    <property type="molecule type" value="Genomic_DNA"/>
</dbReference>
<keyword evidence="5" id="KW-0998">Cell outer membrane</keyword>
<dbReference type="InterPro" id="IPR033985">
    <property type="entry name" value="SusD-like_N"/>
</dbReference>
<proteinExistence type="inferred from homology"/>
<evidence type="ECO:0000313" key="8">
    <source>
        <dbReference type="EMBL" id="PWG79173.1"/>
    </source>
</evidence>
<dbReference type="AlphaFoldDB" id="A0A2U2PCT3"/>
<dbReference type="Pfam" id="PF14322">
    <property type="entry name" value="SusD-like_3"/>
    <property type="match status" value="1"/>
</dbReference>
<evidence type="ECO:0000256" key="1">
    <source>
        <dbReference type="ARBA" id="ARBA00004442"/>
    </source>
</evidence>
<dbReference type="Pfam" id="PF07980">
    <property type="entry name" value="SusD_RagB"/>
    <property type="match status" value="1"/>
</dbReference>
<dbReference type="InterPro" id="IPR011990">
    <property type="entry name" value="TPR-like_helical_dom_sf"/>
</dbReference>
<feature type="domain" description="SusD-like N-terminal" evidence="7">
    <location>
        <begin position="87"/>
        <end position="229"/>
    </location>
</feature>
<gene>
    <name evidence="8" type="ORF">DDR33_17940</name>
</gene>
<name>A0A2U2PCT3_9SPHI</name>
<dbReference type="Proteomes" id="UP000245647">
    <property type="component" value="Unassembled WGS sequence"/>
</dbReference>
<comment type="subcellular location">
    <subcellularLocation>
        <location evidence="1">Cell outer membrane</location>
    </subcellularLocation>
</comment>
<dbReference type="OrthoDB" id="621570at2"/>
<evidence type="ECO:0000256" key="4">
    <source>
        <dbReference type="ARBA" id="ARBA00023136"/>
    </source>
</evidence>
<sequence>MKKIYNGSFKILIMLFVALCLCTGCKKFVDVGGPVGSVTGADAFATDDKTASVIRGLYVTMVKTTGFAFGGAVSVSLGLSADELAVNAATNAYNDFYINQVNPAGATLSDGLWGGLYNIIYTTNQVTENVPNSPGMSAGAKTRALAEARFIRAVCFFYLTNMFGDIPLPLTTDYTVNASIGKSPQSQVYDQVIGDLTFAEANLPLNYPNTTRIRANRYAAAAMLARVYLYSKNWEAAAAAATRVIEARDASNNLLYDLNPTLNNVFLINSKEVILTLLSPGTNLYSWDGYAFQPASATANPAYKLTDKLSNTFTADDQRLPNWTRSQNGFVYPNKYKLGTGSGTTRTESLAFLRLGEMYLIRAEARAASGDIPNGVADLEKTRKRAGLLTSLDVNMSKAAFDTALADERFKELFSELGHRWLDLKRWGTADVVLAGKPNWTPAAKWFPIPFNDTNVNPNLK</sequence>
<comment type="similarity">
    <text evidence="2">Belongs to the SusD family.</text>
</comment>
<evidence type="ECO:0000256" key="3">
    <source>
        <dbReference type="ARBA" id="ARBA00022729"/>
    </source>
</evidence>